<sequence length="202" mass="22718">MKKIVFMIGAVIVFLTGVLILSIHVDFRHEEEDNQEMTQKVEFVEVIDGKIRIDEVYTTLGVPSDSVYVTREVLGEKTVVSVFDKESQTYLFGFEEEGTNPNARGAYTKTVSKITSSNGAEAKLQMVLECYQDSNHRQINKIKSTKWIAVSGSILECEYTSYISDKNDQGVGTKARMFGTVKMKKGSDSNIWTSIDHTYSLD</sequence>
<evidence type="ECO:0000313" key="3">
    <source>
        <dbReference type="Proteomes" id="UP001432099"/>
    </source>
</evidence>
<keyword evidence="1" id="KW-0812">Transmembrane</keyword>
<dbReference type="Proteomes" id="UP001432099">
    <property type="component" value="Chromosome"/>
</dbReference>
<dbReference type="EMBL" id="AP028127">
    <property type="protein sequence ID" value="BEH92019.1"/>
    <property type="molecule type" value="Genomic_DNA"/>
</dbReference>
<organism evidence="2 3">
    <name type="scientific">Turicibacter faecis</name>
    <dbReference type="NCBI Taxonomy" id="2963365"/>
    <lineage>
        <taxon>Bacteria</taxon>
        <taxon>Bacillati</taxon>
        <taxon>Bacillota</taxon>
        <taxon>Erysipelotrichia</taxon>
        <taxon>Erysipelotrichales</taxon>
        <taxon>Turicibacteraceae</taxon>
        <taxon>Turicibacter</taxon>
    </lineage>
</organism>
<dbReference type="RefSeq" id="WP_161831508.1">
    <property type="nucleotide sequence ID" value="NZ_AP028127.1"/>
</dbReference>
<feature type="transmembrane region" description="Helical" evidence="1">
    <location>
        <begin position="6"/>
        <end position="27"/>
    </location>
</feature>
<protein>
    <submittedName>
        <fullName evidence="2">Uncharacterized protein</fullName>
    </submittedName>
</protein>
<reference evidence="2" key="1">
    <citation type="journal article" date="2024" name="Int. J. Syst. Evol. Microbiol.">
        <title>Turicibacter faecis sp. nov., isolated from faeces of heart failure mouse model.</title>
        <authorList>
            <person name="Imamura Y."/>
            <person name="Motooka D."/>
            <person name="Nakajima Y."/>
            <person name="Ito S."/>
            <person name="Kitakaze M."/>
            <person name="Iida T."/>
            <person name="Nakamura S."/>
        </authorList>
    </citation>
    <scope>NUCLEOTIDE SEQUENCE</scope>
    <source>
        <strain evidence="2">TC023</strain>
    </source>
</reference>
<evidence type="ECO:0000256" key="1">
    <source>
        <dbReference type="SAM" id="Phobius"/>
    </source>
</evidence>
<gene>
    <name evidence="2" type="ORF">T23_21210</name>
</gene>
<keyword evidence="3" id="KW-1185">Reference proteome</keyword>
<name>A0ABN6ZE17_9FIRM</name>
<proteinExistence type="predicted"/>
<evidence type="ECO:0000313" key="2">
    <source>
        <dbReference type="EMBL" id="BEH92019.1"/>
    </source>
</evidence>
<accession>A0ABN6ZE17</accession>
<keyword evidence="1" id="KW-1133">Transmembrane helix</keyword>
<keyword evidence="1" id="KW-0472">Membrane</keyword>